<feature type="domain" description="RanBP2-type" evidence="5">
    <location>
        <begin position="188"/>
        <end position="217"/>
    </location>
</feature>
<reference evidence="6 7" key="2">
    <citation type="journal article" date="2012" name="Proc. Natl. Acad. Sci. U.S.A.">
        <title>Antigenic diversity is generated by distinct evolutionary mechanisms in African trypanosome species.</title>
        <authorList>
            <person name="Jackson A.P."/>
            <person name="Berry A."/>
            <person name="Aslett M."/>
            <person name="Allison H.C."/>
            <person name="Burton P."/>
            <person name="Vavrova-Anderson J."/>
            <person name="Brown R."/>
            <person name="Browne H."/>
            <person name="Corton N."/>
            <person name="Hauser H."/>
            <person name="Gamble J."/>
            <person name="Gilderthorp R."/>
            <person name="Marcello L."/>
            <person name="McQuillan J."/>
            <person name="Otto T.D."/>
            <person name="Quail M.A."/>
            <person name="Sanders M.J."/>
            <person name="van Tonder A."/>
            <person name="Ginger M.L."/>
            <person name="Field M.C."/>
            <person name="Barry J.D."/>
            <person name="Hertz-Fowler C."/>
            <person name="Berriman M."/>
        </authorList>
    </citation>
    <scope>NUCLEOTIDE SEQUENCE [LARGE SCALE GENOMIC DNA]</scope>
    <source>
        <strain evidence="6 7">IL3000</strain>
    </source>
</reference>
<dbReference type="OMA" id="EQRTGRH"/>
<dbReference type="VEuPathDB" id="TriTrypDB:TcIL3000_0_44060"/>
<accession>F9W8Y4</accession>
<comment type="caution">
    <text evidence="6">The sequence shown here is derived from an EMBL/GenBank/DDBJ whole genome shotgun (WGS) entry which is preliminary data.</text>
</comment>
<evidence type="ECO:0000313" key="6">
    <source>
        <dbReference type="EMBL" id="CCD13670.1"/>
    </source>
</evidence>
<evidence type="ECO:0000256" key="2">
    <source>
        <dbReference type="ARBA" id="ARBA00022771"/>
    </source>
</evidence>
<dbReference type="Proteomes" id="UP000000702">
    <property type="component" value="Unassembled WGS sequence"/>
</dbReference>
<reference evidence="7" key="1">
    <citation type="submission" date="2011-07" db="EMBL/GenBank/DDBJ databases">
        <title>Divergent evolution of antigenic variation in African trypanosomes.</title>
        <authorList>
            <person name="Jackson A.P."/>
            <person name="Berry A."/>
            <person name="Allison H.C."/>
            <person name="Burton P."/>
            <person name="Anderson J."/>
            <person name="Aslett M."/>
            <person name="Brown R."/>
            <person name="Corton N."/>
            <person name="Harris D."/>
            <person name="Hauser H."/>
            <person name="Gamble J."/>
            <person name="Gilderthorp R."/>
            <person name="McQuillan J."/>
            <person name="Quail M.A."/>
            <person name="Sanders M."/>
            <person name="Van Tonder A."/>
            <person name="Ginger M.L."/>
            <person name="Donelson J.E."/>
            <person name="Field M.C."/>
            <person name="Barry J.D."/>
            <person name="Berriman M."/>
            <person name="Hertz-Fowler C."/>
        </authorList>
    </citation>
    <scope>NUCLEOTIDE SEQUENCE [LARGE SCALE GENOMIC DNA]</scope>
    <source>
        <strain evidence="7">IL3000</strain>
    </source>
</reference>
<evidence type="ECO:0000259" key="5">
    <source>
        <dbReference type="PROSITE" id="PS50199"/>
    </source>
</evidence>
<evidence type="ECO:0000256" key="4">
    <source>
        <dbReference type="PROSITE-ProRule" id="PRU00322"/>
    </source>
</evidence>
<proteinExistence type="predicted"/>
<keyword evidence="3" id="KW-0862">Zinc</keyword>
<dbReference type="InterPro" id="IPR001876">
    <property type="entry name" value="Znf_RanBP2"/>
</dbReference>
<dbReference type="EMBL" id="CAEQ01001240">
    <property type="protein sequence ID" value="CCD13670.1"/>
    <property type="molecule type" value="Genomic_DNA"/>
</dbReference>
<dbReference type="SMART" id="SM00547">
    <property type="entry name" value="ZnF_RBZ"/>
    <property type="match status" value="1"/>
</dbReference>
<name>F9W8Y4_TRYCI</name>
<keyword evidence="1" id="KW-0479">Metal-binding</keyword>
<gene>
    <name evidence="6" type="ORF">TCIL3000_0_44060</name>
</gene>
<keyword evidence="2 4" id="KW-0863">Zinc-finger</keyword>
<keyword evidence="7" id="KW-1185">Reference proteome</keyword>
<organism evidence="6 7">
    <name type="scientific">Trypanosoma congolense (strain IL3000)</name>
    <dbReference type="NCBI Taxonomy" id="1068625"/>
    <lineage>
        <taxon>Eukaryota</taxon>
        <taxon>Discoba</taxon>
        <taxon>Euglenozoa</taxon>
        <taxon>Kinetoplastea</taxon>
        <taxon>Metakinetoplastina</taxon>
        <taxon>Trypanosomatida</taxon>
        <taxon>Trypanosomatidae</taxon>
        <taxon>Trypanosoma</taxon>
        <taxon>Nannomonas</taxon>
    </lineage>
</organism>
<protein>
    <submittedName>
        <fullName evidence="6">WGS project CAEQ00000000 data, annotated contig 1799</fullName>
    </submittedName>
</protein>
<dbReference type="GO" id="GO:0008270">
    <property type="term" value="F:zinc ion binding"/>
    <property type="evidence" value="ECO:0007669"/>
    <property type="project" value="UniProtKB-KW"/>
</dbReference>
<dbReference type="AlphaFoldDB" id="F9W8Y4"/>
<evidence type="ECO:0000313" key="7">
    <source>
        <dbReference type="Proteomes" id="UP000000702"/>
    </source>
</evidence>
<dbReference type="PROSITE" id="PS50199">
    <property type="entry name" value="ZF_RANBP2_2"/>
    <property type="match status" value="1"/>
</dbReference>
<evidence type="ECO:0000256" key="1">
    <source>
        <dbReference type="ARBA" id="ARBA00022723"/>
    </source>
</evidence>
<dbReference type="PROSITE" id="PS01358">
    <property type="entry name" value="ZF_RANBP2_1"/>
    <property type="match status" value="1"/>
</dbReference>
<evidence type="ECO:0000256" key="3">
    <source>
        <dbReference type="ARBA" id="ARBA00022833"/>
    </source>
</evidence>
<sequence length="257" mass="27906">MDFFRRTFNNIKLRLHISKVFQEASKYPVVLSPECLELAESYPAIVAAVIGDSLGKSSTLHVYGYLLLLEKLVNSCSSAFHSAMAQNCALQENLVLLATGRADGAERRRSRHLARLTLLEYSRMFADVPELRSLATLATAAEQRTGRHLLRAIVLENKSVRIIEPRPQDIVVFSPTESTAGSAVQTELPAVWPCSICTSMNRRSDESCLACGATRNKEDGALSFLKKSALSSGMGDHVGTCTESKSNAEMAGPAADG</sequence>